<comment type="caution">
    <text evidence="1">The sequence shown here is derived from an EMBL/GenBank/DDBJ whole genome shotgun (WGS) entry which is preliminary data.</text>
</comment>
<evidence type="ECO:0000313" key="1">
    <source>
        <dbReference type="EMBL" id="KAL0282693.1"/>
    </source>
</evidence>
<name>A0AAW2ILW4_SESRA</name>
<sequence>MSSYDQWHGVGNLLSFLQDIHIRRSNYKGWASGPICSRMAAAIICYMAPRSAGDNFPEVLSEEGAMAWRLNQRVYGVLGPSSHWLGPGVPLAQPAGPGAPNSLHSLLLP</sequence>
<organism evidence="1">
    <name type="scientific">Sesamum radiatum</name>
    <name type="common">Black benniseed</name>
    <dbReference type="NCBI Taxonomy" id="300843"/>
    <lineage>
        <taxon>Eukaryota</taxon>
        <taxon>Viridiplantae</taxon>
        <taxon>Streptophyta</taxon>
        <taxon>Embryophyta</taxon>
        <taxon>Tracheophyta</taxon>
        <taxon>Spermatophyta</taxon>
        <taxon>Magnoliopsida</taxon>
        <taxon>eudicotyledons</taxon>
        <taxon>Gunneridae</taxon>
        <taxon>Pentapetalae</taxon>
        <taxon>asterids</taxon>
        <taxon>lamiids</taxon>
        <taxon>Lamiales</taxon>
        <taxon>Pedaliaceae</taxon>
        <taxon>Sesamum</taxon>
    </lineage>
</organism>
<reference evidence="1" key="2">
    <citation type="journal article" date="2024" name="Plant">
        <title>Genomic evolution and insights into agronomic trait innovations of Sesamum species.</title>
        <authorList>
            <person name="Miao H."/>
            <person name="Wang L."/>
            <person name="Qu L."/>
            <person name="Liu H."/>
            <person name="Sun Y."/>
            <person name="Le M."/>
            <person name="Wang Q."/>
            <person name="Wei S."/>
            <person name="Zheng Y."/>
            <person name="Lin W."/>
            <person name="Duan Y."/>
            <person name="Cao H."/>
            <person name="Xiong S."/>
            <person name="Wang X."/>
            <person name="Wei L."/>
            <person name="Li C."/>
            <person name="Ma Q."/>
            <person name="Ju M."/>
            <person name="Zhao R."/>
            <person name="Li G."/>
            <person name="Mu C."/>
            <person name="Tian Q."/>
            <person name="Mei H."/>
            <person name="Zhang T."/>
            <person name="Gao T."/>
            <person name="Zhang H."/>
        </authorList>
    </citation>
    <scope>NUCLEOTIDE SEQUENCE</scope>
    <source>
        <strain evidence="1">G02</strain>
    </source>
</reference>
<proteinExistence type="predicted"/>
<gene>
    <name evidence="1" type="ORF">Sradi_7254600</name>
</gene>
<dbReference type="AlphaFoldDB" id="A0AAW2ILW4"/>
<accession>A0AAW2ILW4</accession>
<reference evidence="1" key="1">
    <citation type="submission" date="2020-06" db="EMBL/GenBank/DDBJ databases">
        <authorList>
            <person name="Li T."/>
            <person name="Hu X."/>
            <person name="Zhang T."/>
            <person name="Song X."/>
            <person name="Zhang H."/>
            <person name="Dai N."/>
            <person name="Sheng W."/>
            <person name="Hou X."/>
            <person name="Wei L."/>
        </authorList>
    </citation>
    <scope>NUCLEOTIDE SEQUENCE</scope>
    <source>
        <strain evidence="1">G02</strain>
        <tissue evidence="1">Leaf</tissue>
    </source>
</reference>
<protein>
    <submittedName>
        <fullName evidence="1">Uncharacterized protein</fullName>
    </submittedName>
</protein>
<dbReference type="EMBL" id="JACGWJ010001391">
    <property type="protein sequence ID" value="KAL0282693.1"/>
    <property type="molecule type" value="Genomic_DNA"/>
</dbReference>